<evidence type="ECO:0000256" key="1">
    <source>
        <dbReference type="SAM" id="Coils"/>
    </source>
</evidence>
<keyword evidence="1" id="KW-0175">Coiled coil</keyword>
<protein>
    <submittedName>
        <fullName evidence="2">Uncharacterized protein</fullName>
    </submittedName>
</protein>
<proteinExistence type="predicted"/>
<comment type="caution">
    <text evidence="2">The sequence shown here is derived from an EMBL/GenBank/DDBJ whole genome shotgun (WGS) entry which is preliminary data.</text>
</comment>
<accession>A0A4U5PFR5</accession>
<dbReference type="AlphaFoldDB" id="A0A4U5PFR5"/>
<dbReference type="EMBL" id="AZBU02000002">
    <property type="protein sequence ID" value="TKR95328.1"/>
    <property type="molecule type" value="Genomic_DNA"/>
</dbReference>
<reference evidence="2 3" key="2">
    <citation type="journal article" date="2019" name="G3 (Bethesda)">
        <title>Hybrid Assembly of the Genome of the Entomopathogenic Nematode Steinernema carpocapsae Identifies the X-Chromosome.</title>
        <authorList>
            <person name="Serra L."/>
            <person name="Macchietto M."/>
            <person name="Macias-Munoz A."/>
            <person name="McGill C.J."/>
            <person name="Rodriguez I.M."/>
            <person name="Rodriguez B."/>
            <person name="Murad R."/>
            <person name="Mortazavi A."/>
        </authorList>
    </citation>
    <scope>NUCLEOTIDE SEQUENCE [LARGE SCALE GENOMIC DNA]</scope>
    <source>
        <strain evidence="2 3">ALL</strain>
    </source>
</reference>
<feature type="coiled-coil region" evidence="1">
    <location>
        <begin position="20"/>
        <end position="70"/>
    </location>
</feature>
<evidence type="ECO:0000313" key="2">
    <source>
        <dbReference type="EMBL" id="TKR95328.1"/>
    </source>
</evidence>
<reference evidence="2 3" key="1">
    <citation type="journal article" date="2015" name="Genome Biol.">
        <title>Comparative genomics of Steinernema reveals deeply conserved gene regulatory networks.</title>
        <authorList>
            <person name="Dillman A.R."/>
            <person name="Macchietto M."/>
            <person name="Porter C.F."/>
            <person name="Rogers A."/>
            <person name="Williams B."/>
            <person name="Antoshechkin I."/>
            <person name="Lee M.M."/>
            <person name="Goodwin Z."/>
            <person name="Lu X."/>
            <person name="Lewis E.E."/>
            <person name="Goodrich-Blair H."/>
            <person name="Stock S.P."/>
            <person name="Adams B.J."/>
            <person name="Sternberg P.W."/>
            <person name="Mortazavi A."/>
        </authorList>
    </citation>
    <scope>NUCLEOTIDE SEQUENCE [LARGE SCALE GENOMIC DNA]</scope>
    <source>
        <strain evidence="2 3">ALL</strain>
    </source>
</reference>
<keyword evidence="3" id="KW-1185">Reference proteome</keyword>
<dbReference type="Proteomes" id="UP000298663">
    <property type="component" value="Unassembled WGS sequence"/>
</dbReference>
<gene>
    <name evidence="2" type="ORF">L596_009512</name>
</gene>
<organism evidence="2 3">
    <name type="scientific">Steinernema carpocapsae</name>
    <name type="common">Entomopathogenic nematode</name>
    <dbReference type="NCBI Taxonomy" id="34508"/>
    <lineage>
        <taxon>Eukaryota</taxon>
        <taxon>Metazoa</taxon>
        <taxon>Ecdysozoa</taxon>
        <taxon>Nematoda</taxon>
        <taxon>Chromadorea</taxon>
        <taxon>Rhabditida</taxon>
        <taxon>Tylenchina</taxon>
        <taxon>Panagrolaimomorpha</taxon>
        <taxon>Strongyloidoidea</taxon>
        <taxon>Steinernematidae</taxon>
        <taxon>Steinernema</taxon>
    </lineage>
</organism>
<sequence length="108" mass="12305">MAAVARLTKFQEIQKRATTLEESRKRSESAEKKVDFSRRRKEILKLEKEANSVKEEVIQIEEVAKALANRKSSLAEGLRRRQQKVTLLSNSWATATGCSNSCRCRPLV</sequence>
<name>A0A4U5PFR5_STECR</name>
<evidence type="ECO:0000313" key="3">
    <source>
        <dbReference type="Proteomes" id="UP000298663"/>
    </source>
</evidence>